<name>A0A2I2FLZ7_ASPCN</name>
<dbReference type="InterPro" id="IPR009057">
    <property type="entry name" value="Homeodomain-like_sf"/>
</dbReference>
<sequence length="582" mass="64249">MLPPSSASLHKRKRLSGDAAAAPTSSPAAGPAVPPSKKAKKSSDPGSSQADRSNPSSGTAPANAASAESATAAEIAAWFSQEPPKKGKHGAAHGQVGHFGKHESKTMEKFKKDFCRTHDIDDELFNQMVQHSDRDKEPFPCDTVEKKDMWKHIYEALPTRDRRSIYRFMRRHFGSTSQRPHDWTPAQDKELIRLYQEFGPKWTAIAKLIERTDDDVSQRWKNQLQHQSTMNRGPWSEAEVQELQRTLQDVWNAKQASGQLDGLGRDIYEMDDTIIPWGQVSDRLNHCRSRQQCGDKWRKVRRRVSSLRENGKPDAIYDLSAETRYRNWSEARGSDPKDLLKRYKSSKYVHSDEEESGPDPRPQLKAQMEERMKTMLAKKSETKKPETNKPAAQKPAPKQVEAKTATAQKPEAKKPVNKKITSVFSDSEGESGSGSDEGSDTDDNSEDDGESREDSRSTTNNREGNGIVKVEPRTSTTTTASTSDGSGSDSGSDSDGDSDGESGSDSDSDSGSESRPDNQQPQDLAGSQRIKRERSSSNSLTGRMDVDAPGDLDGSADPGVKQEQSSVNNSDSDEEESDSAED</sequence>
<dbReference type="Proteomes" id="UP000234585">
    <property type="component" value="Unassembled WGS sequence"/>
</dbReference>
<reference evidence="7 8" key="1">
    <citation type="submission" date="2017-12" db="EMBL/GenBank/DDBJ databases">
        <authorList>
            <consortium name="DOE Joint Genome Institute"/>
            <person name="Haridas S."/>
            <person name="Kjaerbolling I."/>
            <person name="Vesth T.C."/>
            <person name="Frisvad J.C."/>
            <person name="Nybo J.L."/>
            <person name="Theobald S."/>
            <person name="Kuo A."/>
            <person name="Bowyer P."/>
            <person name="Matsuda Y."/>
            <person name="Mondo S."/>
            <person name="Lyhne E.K."/>
            <person name="Kogle M.E."/>
            <person name="Clum A."/>
            <person name="Lipzen A."/>
            <person name="Salamov A."/>
            <person name="Ngan C.Y."/>
            <person name="Daum C."/>
            <person name="Chiniquy J."/>
            <person name="Barry K."/>
            <person name="LaButti K."/>
            <person name="Simmons B.A."/>
            <person name="Magnuson J.K."/>
            <person name="Mortensen U.H."/>
            <person name="Larsen T.O."/>
            <person name="Grigoriev I.V."/>
            <person name="Baker S.E."/>
            <person name="Andersen M.R."/>
            <person name="Nordberg H.P."/>
            <person name="Cantor M.N."/>
            <person name="Hua S.X."/>
        </authorList>
    </citation>
    <scope>NUCLEOTIDE SEQUENCE [LARGE SCALE GENOMIC DNA]</scope>
    <source>
        <strain evidence="7 8">CBS 102.13</strain>
    </source>
</reference>
<evidence type="ECO:0000256" key="3">
    <source>
        <dbReference type="ARBA" id="ARBA00023242"/>
    </source>
</evidence>
<evidence type="ECO:0000256" key="2">
    <source>
        <dbReference type="ARBA" id="ARBA00023125"/>
    </source>
</evidence>
<dbReference type="PROSITE" id="PS50090">
    <property type="entry name" value="MYB_LIKE"/>
    <property type="match status" value="2"/>
</dbReference>
<dbReference type="InterPro" id="IPR051651">
    <property type="entry name" value="DMTF1_DNA-bind_reg"/>
</dbReference>
<dbReference type="GO" id="GO:0003700">
    <property type="term" value="F:DNA-binding transcription factor activity"/>
    <property type="evidence" value="ECO:0007669"/>
    <property type="project" value="TreeGrafter"/>
</dbReference>
<dbReference type="PANTHER" id="PTHR46380:SF2">
    <property type="entry name" value="CYCLIN-D-BINDING MYB-LIKE TRANSCRIPTION FACTOR 1"/>
    <property type="match status" value="1"/>
</dbReference>
<dbReference type="GO" id="GO:0005634">
    <property type="term" value="C:nucleus"/>
    <property type="evidence" value="ECO:0007669"/>
    <property type="project" value="UniProtKB-SubCell"/>
</dbReference>
<keyword evidence="2" id="KW-0238">DNA-binding</keyword>
<dbReference type="Pfam" id="PF13921">
    <property type="entry name" value="Myb_DNA-bind_6"/>
    <property type="match status" value="1"/>
</dbReference>
<feature type="compositionally biased region" description="Low complexity" evidence="4">
    <location>
        <begin position="474"/>
        <end position="491"/>
    </location>
</feature>
<dbReference type="PANTHER" id="PTHR46380">
    <property type="entry name" value="CYCLIN-D-BINDING MYB-LIKE TRANSCRIPTION FACTOR 1"/>
    <property type="match status" value="1"/>
</dbReference>
<keyword evidence="8" id="KW-1185">Reference proteome</keyword>
<dbReference type="CDD" id="cd00167">
    <property type="entry name" value="SANT"/>
    <property type="match status" value="1"/>
</dbReference>
<feature type="domain" description="Myb-like" evidence="5">
    <location>
        <begin position="227"/>
        <end position="301"/>
    </location>
</feature>
<feature type="region of interest" description="Disordered" evidence="4">
    <location>
        <begin position="347"/>
        <end position="582"/>
    </location>
</feature>
<evidence type="ECO:0000313" key="7">
    <source>
        <dbReference type="EMBL" id="PLB41656.1"/>
    </source>
</evidence>
<keyword evidence="3" id="KW-0539">Nucleus</keyword>
<evidence type="ECO:0000259" key="6">
    <source>
        <dbReference type="PROSITE" id="PS51294"/>
    </source>
</evidence>
<dbReference type="AlphaFoldDB" id="A0A2I2FLZ7"/>
<protein>
    <recommendedName>
        <fullName evidence="9">Myb-like DNA-binding domain protein</fullName>
    </recommendedName>
</protein>
<feature type="compositionally biased region" description="Acidic residues" evidence="4">
    <location>
        <begin position="492"/>
        <end position="510"/>
    </location>
</feature>
<evidence type="ECO:0000256" key="1">
    <source>
        <dbReference type="ARBA" id="ARBA00004123"/>
    </source>
</evidence>
<feature type="domain" description="Myb-like" evidence="5">
    <location>
        <begin position="175"/>
        <end position="224"/>
    </location>
</feature>
<evidence type="ECO:0000256" key="4">
    <source>
        <dbReference type="SAM" id="MobiDB-lite"/>
    </source>
</evidence>
<proteinExistence type="predicted"/>
<dbReference type="GeneID" id="36528048"/>
<feature type="compositionally biased region" description="Basic and acidic residues" evidence="4">
    <location>
        <begin position="367"/>
        <end position="387"/>
    </location>
</feature>
<dbReference type="InterPro" id="IPR017930">
    <property type="entry name" value="Myb_dom"/>
</dbReference>
<evidence type="ECO:0000313" key="8">
    <source>
        <dbReference type="Proteomes" id="UP000234585"/>
    </source>
</evidence>
<feature type="domain" description="HTH myb-type" evidence="6">
    <location>
        <begin position="183"/>
        <end position="228"/>
    </location>
</feature>
<dbReference type="SMART" id="SM00717">
    <property type="entry name" value="SANT"/>
    <property type="match status" value="3"/>
</dbReference>
<gene>
    <name evidence="7" type="ORF">BDW47DRAFT_99474</name>
</gene>
<evidence type="ECO:0000259" key="5">
    <source>
        <dbReference type="PROSITE" id="PS50090"/>
    </source>
</evidence>
<dbReference type="InterPro" id="IPR001005">
    <property type="entry name" value="SANT/Myb"/>
</dbReference>
<evidence type="ECO:0008006" key="9">
    <source>
        <dbReference type="Google" id="ProtNLM"/>
    </source>
</evidence>
<accession>A0A2I2FLZ7</accession>
<dbReference type="PROSITE" id="PS51294">
    <property type="entry name" value="HTH_MYB"/>
    <property type="match status" value="1"/>
</dbReference>
<feature type="compositionally biased region" description="Low complexity" evidence="4">
    <location>
        <begin position="17"/>
        <end position="31"/>
    </location>
</feature>
<dbReference type="EMBL" id="KZ559120">
    <property type="protein sequence ID" value="PLB41656.1"/>
    <property type="molecule type" value="Genomic_DNA"/>
</dbReference>
<comment type="subcellular location">
    <subcellularLocation>
        <location evidence="1">Nucleus</location>
    </subcellularLocation>
</comment>
<feature type="compositionally biased region" description="Acidic residues" evidence="4">
    <location>
        <begin position="437"/>
        <end position="451"/>
    </location>
</feature>
<dbReference type="STRING" id="41067.A0A2I2FLZ7"/>
<feature type="compositionally biased region" description="Low complexity" evidence="4">
    <location>
        <begin position="44"/>
        <end position="75"/>
    </location>
</feature>
<dbReference type="OrthoDB" id="39591at2759"/>
<dbReference type="Gene3D" id="1.10.10.60">
    <property type="entry name" value="Homeodomain-like"/>
    <property type="match status" value="1"/>
</dbReference>
<feature type="compositionally biased region" description="Acidic residues" evidence="4">
    <location>
        <begin position="571"/>
        <end position="582"/>
    </location>
</feature>
<dbReference type="RefSeq" id="XP_024675668.1">
    <property type="nucleotide sequence ID" value="XM_024820888.1"/>
</dbReference>
<dbReference type="SUPFAM" id="SSF46689">
    <property type="entry name" value="Homeodomain-like"/>
    <property type="match status" value="1"/>
</dbReference>
<dbReference type="GO" id="GO:0000976">
    <property type="term" value="F:transcription cis-regulatory region binding"/>
    <property type="evidence" value="ECO:0007669"/>
    <property type="project" value="TreeGrafter"/>
</dbReference>
<feature type="region of interest" description="Disordered" evidence="4">
    <location>
        <begin position="1"/>
        <end position="75"/>
    </location>
</feature>
<organism evidence="7 8">
    <name type="scientific">Aspergillus candidus</name>
    <dbReference type="NCBI Taxonomy" id="41067"/>
    <lineage>
        <taxon>Eukaryota</taxon>
        <taxon>Fungi</taxon>
        <taxon>Dikarya</taxon>
        <taxon>Ascomycota</taxon>
        <taxon>Pezizomycotina</taxon>
        <taxon>Eurotiomycetes</taxon>
        <taxon>Eurotiomycetidae</taxon>
        <taxon>Eurotiales</taxon>
        <taxon>Aspergillaceae</taxon>
        <taxon>Aspergillus</taxon>
        <taxon>Aspergillus subgen. Circumdati</taxon>
    </lineage>
</organism>